<reference evidence="1" key="1">
    <citation type="submission" date="2020-11" db="EMBL/GenBank/DDBJ databases">
        <authorList>
            <person name="Tran Van P."/>
        </authorList>
    </citation>
    <scope>NUCLEOTIDE SEQUENCE</scope>
</reference>
<organism evidence="1">
    <name type="scientific">Timema douglasi</name>
    <name type="common">Walking stick</name>
    <dbReference type="NCBI Taxonomy" id="61478"/>
    <lineage>
        <taxon>Eukaryota</taxon>
        <taxon>Metazoa</taxon>
        <taxon>Ecdysozoa</taxon>
        <taxon>Arthropoda</taxon>
        <taxon>Hexapoda</taxon>
        <taxon>Insecta</taxon>
        <taxon>Pterygota</taxon>
        <taxon>Neoptera</taxon>
        <taxon>Polyneoptera</taxon>
        <taxon>Phasmatodea</taxon>
        <taxon>Timematodea</taxon>
        <taxon>Timematoidea</taxon>
        <taxon>Timematidae</taxon>
        <taxon>Timema</taxon>
    </lineage>
</organism>
<dbReference type="EMBL" id="OA564719">
    <property type="protein sequence ID" value="CAD7195349.1"/>
    <property type="molecule type" value="Genomic_DNA"/>
</dbReference>
<gene>
    <name evidence="1" type="ORF">TDIB3V08_LOCUS1738</name>
</gene>
<name>A0A7R8VCR0_TIMDO</name>
<protein>
    <submittedName>
        <fullName evidence="1">Uncharacterized protein</fullName>
    </submittedName>
</protein>
<evidence type="ECO:0000313" key="1">
    <source>
        <dbReference type="EMBL" id="CAD7195349.1"/>
    </source>
</evidence>
<sequence length="131" mass="14724">MTWRLHQPSDEDAGSSVEHTLTILNKRILNTPLAPTSNSAAQCDTVECYWSTAFKREGVKGGPARQRHRLISSRRHYHKPHLNSFTPYHVCVILSLLFRDLGVGEVFMEGAAACSLGIDYKVSRIDTIDQK</sequence>
<proteinExistence type="predicted"/>
<accession>A0A7R8VCR0</accession>
<dbReference type="AlphaFoldDB" id="A0A7R8VCR0"/>